<dbReference type="PATRIC" id="fig|1121015.4.peg.2045"/>
<dbReference type="SUPFAM" id="SSF89963">
    <property type="entry name" value="YajQ-like"/>
    <property type="match status" value="2"/>
</dbReference>
<dbReference type="Gene3D" id="3.30.70.990">
    <property type="entry name" value="YajQ-like, domain 2"/>
    <property type="match status" value="1"/>
</dbReference>
<dbReference type="Gene3D" id="3.30.70.860">
    <property type="match status" value="1"/>
</dbReference>
<dbReference type="InterPro" id="IPR007551">
    <property type="entry name" value="YajQ/Smlt4090-like"/>
</dbReference>
<gene>
    <name evidence="4" type="ORF">N789_12880</name>
</gene>
<evidence type="ECO:0000256" key="3">
    <source>
        <dbReference type="HAMAP-Rule" id="MF_00632"/>
    </source>
</evidence>
<dbReference type="InterPro" id="IPR036183">
    <property type="entry name" value="YajQ-like_sf"/>
</dbReference>
<dbReference type="OrthoDB" id="9801447at2"/>
<dbReference type="InterPro" id="IPR035571">
    <property type="entry name" value="UPF0234-like_C"/>
</dbReference>
<evidence type="ECO:0000256" key="1">
    <source>
        <dbReference type="ARBA" id="ARBA00022741"/>
    </source>
</evidence>
<protein>
    <recommendedName>
        <fullName evidence="3">Nucleotide-binding protein N789_12880</fullName>
    </recommendedName>
</protein>
<dbReference type="CDD" id="cd11740">
    <property type="entry name" value="YajQ_like"/>
    <property type="match status" value="1"/>
</dbReference>
<dbReference type="EMBL" id="AVCI01000009">
    <property type="protein sequence ID" value="KFN42528.1"/>
    <property type="molecule type" value="Genomic_DNA"/>
</dbReference>
<dbReference type="GO" id="GO:0000166">
    <property type="term" value="F:nucleotide binding"/>
    <property type="evidence" value="ECO:0007669"/>
    <property type="project" value="UniProtKB-UniRule"/>
</dbReference>
<dbReference type="AlphaFoldDB" id="A0A091AQU0"/>
<dbReference type="Proteomes" id="UP000029385">
    <property type="component" value="Unassembled WGS sequence"/>
</dbReference>
<comment type="caution">
    <text evidence="4">The sequence shown here is derived from an EMBL/GenBank/DDBJ whole genome shotgun (WGS) entry which is preliminary data.</text>
</comment>
<evidence type="ECO:0000313" key="4">
    <source>
        <dbReference type="EMBL" id="KFN42528.1"/>
    </source>
</evidence>
<evidence type="ECO:0000313" key="5">
    <source>
        <dbReference type="Proteomes" id="UP000029385"/>
    </source>
</evidence>
<comment type="function">
    <text evidence="3">Nucleotide-binding protein.</text>
</comment>
<keyword evidence="5" id="KW-1185">Reference proteome</keyword>
<sequence>MPSFDVVSEVNTHELTNAVDTANRELGNRFDFKGTDASFELDKFVVTQRAPSDFQLNQMLDILRARLITRGIDVRCLDVGEPEINLAGARQKITIKQGIEQKIAKKIIAAIKEAKLKVEAQINGEKLRISGKKRDDLQDVMALLKKTEWELPLQFENFRD</sequence>
<dbReference type="InterPro" id="IPR035570">
    <property type="entry name" value="UPF0234_N"/>
</dbReference>
<dbReference type="eggNOG" id="COG1666">
    <property type="taxonomic scope" value="Bacteria"/>
</dbReference>
<dbReference type="HAMAP" id="MF_00632">
    <property type="entry name" value="UPF0234"/>
    <property type="match status" value="1"/>
</dbReference>
<keyword evidence="1 3" id="KW-0547">Nucleotide-binding</keyword>
<evidence type="ECO:0000256" key="2">
    <source>
        <dbReference type="ARBA" id="ARBA00093450"/>
    </source>
</evidence>
<dbReference type="GO" id="GO:0005829">
    <property type="term" value="C:cytosol"/>
    <property type="evidence" value="ECO:0007669"/>
    <property type="project" value="TreeGrafter"/>
</dbReference>
<dbReference type="PANTHER" id="PTHR30476">
    <property type="entry name" value="UPF0234 PROTEIN YAJQ"/>
    <property type="match status" value="1"/>
</dbReference>
<dbReference type="STRING" id="1121015.GCA_000420545_02618"/>
<dbReference type="Pfam" id="PF04461">
    <property type="entry name" value="YajQ"/>
    <property type="match status" value="1"/>
</dbReference>
<organism evidence="4 5">
    <name type="scientific">Arenimonas oryziterrae DSM 21050 = YC6267</name>
    <dbReference type="NCBI Taxonomy" id="1121015"/>
    <lineage>
        <taxon>Bacteria</taxon>
        <taxon>Pseudomonadati</taxon>
        <taxon>Pseudomonadota</taxon>
        <taxon>Gammaproteobacteria</taxon>
        <taxon>Lysobacterales</taxon>
        <taxon>Lysobacteraceae</taxon>
        <taxon>Arenimonas</taxon>
    </lineage>
</organism>
<proteinExistence type="inferred from homology"/>
<accession>A0A091AQU0</accession>
<dbReference type="RefSeq" id="WP_022970223.1">
    <property type="nucleotide sequence ID" value="NZ_ATVD01000006.1"/>
</dbReference>
<comment type="similarity">
    <text evidence="2 3">Belongs to the YajQ family.</text>
</comment>
<name>A0A091AQU0_9GAMM</name>
<dbReference type="PANTHER" id="PTHR30476:SF0">
    <property type="entry name" value="UPF0234 PROTEIN YAJQ"/>
    <property type="match status" value="1"/>
</dbReference>
<reference evidence="4 5" key="1">
    <citation type="submission" date="2013-09" db="EMBL/GenBank/DDBJ databases">
        <title>Genome sequencing of Arenimonas oryziterrae.</title>
        <authorList>
            <person name="Chen F."/>
            <person name="Wang G."/>
        </authorList>
    </citation>
    <scope>NUCLEOTIDE SEQUENCE [LARGE SCALE GENOMIC DNA]</scope>
    <source>
        <strain evidence="4 5">YC6267</strain>
    </source>
</reference>
<dbReference type="NCBIfam" id="NF003819">
    <property type="entry name" value="PRK05412.1"/>
    <property type="match status" value="1"/>
</dbReference>